<comment type="caution">
    <text evidence="1">The sequence shown here is derived from an EMBL/GenBank/DDBJ whole genome shotgun (WGS) entry which is preliminary data.</text>
</comment>
<gene>
    <name evidence="1" type="ORF">NM961_10400</name>
</gene>
<sequence>MTTTNQAPPARVTSAALSAYTLPKRVTQVLQQFDKMKAYMIKGGRALPDAISLHRADFVAIDAIVQQQSGGVQTARTVTWDGFHLRVVGDPAPALQLDGGA</sequence>
<protein>
    <submittedName>
        <fullName evidence="1">Uncharacterized protein</fullName>
    </submittedName>
</protein>
<evidence type="ECO:0000313" key="2">
    <source>
        <dbReference type="Proteomes" id="UP001165498"/>
    </source>
</evidence>
<organism evidence="1 2">
    <name type="scientific">Tahibacter harae</name>
    <dbReference type="NCBI Taxonomy" id="2963937"/>
    <lineage>
        <taxon>Bacteria</taxon>
        <taxon>Pseudomonadati</taxon>
        <taxon>Pseudomonadota</taxon>
        <taxon>Gammaproteobacteria</taxon>
        <taxon>Lysobacterales</taxon>
        <taxon>Rhodanobacteraceae</taxon>
        <taxon>Tahibacter</taxon>
    </lineage>
</organism>
<accession>A0ABT1QS67</accession>
<dbReference type="Proteomes" id="UP001165498">
    <property type="component" value="Unassembled WGS sequence"/>
</dbReference>
<keyword evidence="2" id="KW-1185">Reference proteome</keyword>
<evidence type="ECO:0000313" key="1">
    <source>
        <dbReference type="EMBL" id="MCQ4165119.1"/>
    </source>
</evidence>
<dbReference type="RefSeq" id="WP_255914183.1">
    <property type="nucleotide sequence ID" value="NZ_JANFQO010000008.1"/>
</dbReference>
<name>A0ABT1QS67_9GAMM</name>
<dbReference type="EMBL" id="JANFQO010000008">
    <property type="protein sequence ID" value="MCQ4165119.1"/>
    <property type="molecule type" value="Genomic_DNA"/>
</dbReference>
<proteinExistence type="predicted"/>
<reference evidence="1" key="1">
    <citation type="submission" date="2022-07" db="EMBL/GenBank/DDBJ databases">
        <title>Tahibacter sp., a new gammaproteobacterium isolated from the silt sample collected at pig farm.</title>
        <authorList>
            <person name="Chen H."/>
        </authorList>
    </citation>
    <scope>NUCLEOTIDE SEQUENCE</scope>
    <source>
        <strain evidence="1">P2K</strain>
    </source>
</reference>